<organism evidence="1 2">
    <name type="scientific">Kineosporia mesophila</name>
    <dbReference type="NCBI Taxonomy" id="566012"/>
    <lineage>
        <taxon>Bacteria</taxon>
        <taxon>Bacillati</taxon>
        <taxon>Actinomycetota</taxon>
        <taxon>Actinomycetes</taxon>
        <taxon>Kineosporiales</taxon>
        <taxon>Kineosporiaceae</taxon>
        <taxon>Kineosporia</taxon>
    </lineage>
</organism>
<sequence>MTTAQDAYKRMLRDEMAPRLRKLGFKGSGRKYDLDVPNHFVQVDFQSWRYNTAEHVRFTVNLSVISHAEWQRFCETSGFPVEPKPSAGVYGPQGPWVERLGSLKSPLEDKWWDIFLGRPTEPVVLEIVTAMEQDGLPEIRRRMVSRVSGEDDWLTEQD</sequence>
<dbReference type="RefSeq" id="WP_231482562.1">
    <property type="nucleotide sequence ID" value="NZ_BAAAZO010000006.1"/>
</dbReference>
<proteinExistence type="predicted"/>
<name>A0ABP6ZRH6_9ACTN</name>
<dbReference type="EMBL" id="BAAAZO010000006">
    <property type="protein sequence ID" value="GAA3617059.1"/>
    <property type="molecule type" value="Genomic_DNA"/>
</dbReference>
<comment type="caution">
    <text evidence="1">The sequence shown here is derived from an EMBL/GenBank/DDBJ whole genome shotgun (WGS) entry which is preliminary data.</text>
</comment>
<accession>A0ABP6ZRH6</accession>
<dbReference type="Pfam" id="PF14137">
    <property type="entry name" value="DUF4304"/>
    <property type="match status" value="1"/>
</dbReference>
<dbReference type="InterPro" id="IPR025412">
    <property type="entry name" value="DUF4304"/>
</dbReference>
<keyword evidence="2" id="KW-1185">Reference proteome</keyword>
<protein>
    <recommendedName>
        <fullName evidence="3">DUF4304 domain-containing protein</fullName>
    </recommendedName>
</protein>
<evidence type="ECO:0000313" key="1">
    <source>
        <dbReference type="EMBL" id="GAA3617059.1"/>
    </source>
</evidence>
<reference evidence="2" key="1">
    <citation type="journal article" date="2019" name="Int. J. Syst. Evol. Microbiol.">
        <title>The Global Catalogue of Microorganisms (GCM) 10K type strain sequencing project: providing services to taxonomists for standard genome sequencing and annotation.</title>
        <authorList>
            <consortium name="The Broad Institute Genomics Platform"/>
            <consortium name="The Broad Institute Genome Sequencing Center for Infectious Disease"/>
            <person name="Wu L."/>
            <person name="Ma J."/>
        </authorList>
    </citation>
    <scope>NUCLEOTIDE SEQUENCE [LARGE SCALE GENOMIC DNA]</scope>
    <source>
        <strain evidence="2">JCM 16902</strain>
    </source>
</reference>
<evidence type="ECO:0000313" key="2">
    <source>
        <dbReference type="Proteomes" id="UP001501074"/>
    </source>
</evidence>
<gene>
    <name evidence="1" type="ORF">GCM10022223_36980</name>
</gene>
<dbReference type="Proteomes" id="UP001501074">
    <property type="component" value="Unassembled WGS sequence"/>
</dbReference>
<evidence type="ECO:0008006" key="3">
    <source>
        <dbReference type="Google" id="ProtNLM"/>
    </source>
</evidence>